<proteinExistence type="predicted"/>
<evidence type="ECO:0000313" key="1">
    <source>
        <dbReference type="EMBL" id="JAE05488.1"/>
    </source>
</evidence>
<reference evidence="1" key="1">
    <citation type="submission" date="2014-09" db="EMBL/GenBank/DDBJ databases">
        <authorList>
            <person name="Magalhaes I.L.F."/>
            <person name="Oliveira U."/>
            <person name="Santos F.R."/>
            <person name="Vidigal T.H.D.A."/>
            <person name="Brescovit A.D."/>
            <person name="Santos A.J."/>
        </authorList>
    </citation>
    <scope>NUCLEOTIDE SEQUENCE</scope>
    <source>
        <tissue evidence="1">Shoot tissue taken approximately 20 cm above the soil surface</tissue>
    </source>
</reference>
<protein>
    <submittedName>
        <fullName evidence="1">Uncharacterized protein</fullName>
    </submittedName>
</protein>
<dbReference type="EMBL" id="GBRH01192408">
    <property type="protein sequence ID" value="JAE05488.1"/>
    <property type="molecule type" value="Transcribed_RNA"/>
</dbReference>
<dbReference type="AlphaFoldDB" id="A0A0A9FB55"/>
<reference evidence="1" key="2">
    <citation type="journal article" date="2015" name="Data Brief">
        <title>Shoot transcriptome of the giant reed, Arundo donax.</title>
        <authorList>
            <person name="Barrero R.A."/>
            <person name="Guerrero F.D."/>
            <person name="Moolhuijzen P."/>
            <person name="Goolsby J.A."/>
            <person name="Tidwell J."/>
            <person name="Bellgard S.E."/>
            <person name="Bellgard M.I."/>
        </authorList>
    </citation>
    <scope>NUCLEOTIDE SEQUENCE</scope>
    <source>
        <tissue evidence="1">Shoot tissue taken approximately 20 cm above the soil surface</tissue>
    </source>
</reference>
<organism evidence="1">
    <name type="scientific">Arundo donax</name>
    <name type="common">Giant reed</name>
    <name type="synonym">Donax arundinaceus</name>
    <dbReference type="NCBI Taxonomy" id="35708"/>
    <lineage>
        <taxon>Eukaryota</taxon>
        <taxon>Viridiplantae</taxon>
        <taxon>Streptophyta</taxon>
        <taxon>Embryophyta</taxon>
        <taxon>Tracheophyta</taxon>
        <taxon>Spermatophyta</taxon>
        <taxon>Magnoliopsida</taxon>
        <taxon>Liliopsida</taxon>
        <taxon>Poales</taxon>
        <taxon>Poaceae</taxon>
        <taxon>PACMAD clade</taxon>
        <taxon>Arundinoideae</taxon>
        <taxon>Arundineae</taxon>
        <taxon>Arundo</taxon>
    </lineage>
</organism>
<sequence length="62" mass="7581">MFFKRKFVPSLDENNFLKQNEDKLKVEYQASEYDICCNRNMCNNQKHCIDDTEKQEENLKSW</sequence>
<accession>A0A0A9FB55</accession>
<name>A0A0A9FB55_ARUDO</name>